<keyword evidence="5 6" id="KW-0472">Membrane</keyword>
<evidence type="ECO:0000313" key="8">
    <source>
        <dbReference type="EMBL" id="ACU73463.1"/>
    </source>
</evidence>
<dbReference type="EMBL" id="CP001700">
    <property type="protein sequence ID" value="ACU73463.1"/>
    <property type="molecule type" value="Genomic_DNA"/>
</dbReference>
<gene>
    <name evidence="8" type="ordered locus">Caci_4601</name>
</gene>
<dbReference type="AlphaFoldDB" id="C7PY03"/>
<evidence type="ECO:0000256" key="5">
    <source>
        <dbReference type="ARBA" id="ARBA00023136"/>
    </source>
</evidence>
<evidence type="ECO:0000256" key="1">
    <source>
        <dbReference type="ARBA" id="ARBA00004651"/>
    </source>
</evidence>
<dbReference type="PANTHER" id="PTHR23513:SF6">
    <property type="entry name" value="MAJOR FACILITATOR SUPERFAMILY ASSOCIATED DOMAIN-CONTAINING PROTEIN"/>
    <property type="match status" value="1"/>
</dbReference>
<dbReference type="HOGENOM" id="CLU_034180_11_2_11"/>
<dbReference type="CDD" id="cd06173">
    <property type="entry name" value="MFS_MefA_like"/>
    <property type="match status" value="1"/>
</dbReference>
<name>C7PY03_CATAD</name>
<dbReference type="OrthoDB" id="9815525at2"/>
<feature type="domain" description="Major facilitator superfamily (MFS) profile" evidence="7">
    <location>
        <begin position="232"/>
        <end position="415"/>
    </location>
</feature>
<feature type="transmembrane region" description="Helical" evidence="6">
    <location>
        <begin position="269"/>
        <end position="288"/>
    </location>
</feature>
<dbReference type="InterPro" id="IPR011701">
    <property type="entry name" value="MFS"/>
</dbReference>
<feature type="transmembrane region" description="Helical" evidence="6">
    <location>
        <begin position="300"/>
        <end position="328"/>
    </location>
</feature>
<keyword evidence="9" id="KW-1185">Reference proteome</keyword>
<dbReference type="GO" id="GO:0005886">
    <property type="term" value="C:plasma membrane"/>
    <property type="evidence" value="ECO:0007669"/>
    <property type="project" value="UniProtKB-SubCell"/>
</dbReference>
<dbReference type="PANTHER" id="PTHR23513">
    <property type="entry name" value="INTEGRAL MEMBRANE EFFLUX PROTEIN-RELATED"/>
    <property type="match status" value="1"/>
</dbReference>
<dbReference type="Gene3D" id="1.20.1250.20">
    <property type="entry name" value="MFS general substrate transporter like domains"/>
    <property type="match status" value="1"/>
</dbReference>
<evidence type="ECO:0000259" key="7">
    <source>
        <dbReference type="PROSITE" id="PS50850"/>
    </source>
</evidence>
<protein>
    <submittedName>
        <fullName evidence="8">Major facilitator superfamily MFS_1</fullName>
    </submittedName>
</protein>
<dbReference type="InParanoid" id="C7PY03"/>
<dbReference type="InterPro" id="IPR020846">
    <property type="entry name" value="MFS_dom"/>
</dbReference>
<evidence type="ECO:0000256" key="6">
    <source>
        <dbReference type="SAM" id="Phobius"/>
    </source>
</evidence>
<dbReference type="Pfam" id="PF07690">
    <property type="entry name" value="MFS_1"/>
    <property type="match status" value="1"/>
</dbReference>
<keyword evidence="2" id="KW-1003">Cell membrane</keyword>
<dbReference type="InterPro" id="IPR036259">
    <property type="entry name" value="MFS_trans_sf"/>
</dbReference>
<evidence type="ECO:0000256" key="2">
    <source>
        <dbReference type="ARBA" id="ARBA00022475"/>
    </source>
</evidence>
<feature type="transmembrane region" description="Helical" evidence="6">
    <location>
        <begin position="184"/>
        <end position="204"/>
    </location>
</feature>
<keyword evidence="4 6" id="KW-1133">Transmembrane helix</keyword>
<evidence type="ECO:0000256" key="4">
    <source>
        <dbReference type="ARBA" id="ARBA00022989"/>
    </source>
</evidence>
<feature type="transmembrane region" description="Helical" evidence="6">
    <location>
        <begin position="90"/>
        <end position="109"/>
    </location>
</feature>
<proteinExistence type="predicted"/>
<dbReference type="eggNOG" id="COG2814">
    <property type="taxonomic scope" value="Bacteria"/>
</dbReference>
<feature type="transmembrane region" description="Helical" evidence="6">
    <location>
        <begin position="388"/>
        <end position="407"/>
    </location>
</feature>
<dbReference type="KEGG" id="cai:Caci_4601"/>
<dbReference type="STRING" id="479433.Caci_4601"/>
<organism evidence="8 9">
    <name type="scientific">Catenulispora acidiphila (strain DSM 44928 / JCM 14897 / NBRC 102108 / NRRL B-24433 / ID139908)</name>
    <dbReference type="NCBI Taxonomy" id="479433"/>
    <lineage>
        <taxon>Bacteria</taxon>
        <taxon>Bacillati</taxon>
        <taxon>Actinomycetota</taxon>
        <taxon>Actinomycetes</taxon>
        <taxon>Catenulisporales</taxon>
        <taxon>Catenulisporaceae</taxon>
        <taxon>Catenulispora</taxon>
    </lineage>
</organism>
<accession>C7PY03</accession>
<dbReference type="RefSeq" id="WP_015793192.1">
    <property type="nucleotide sequence ID" value="NC_013131.1"/>
</dbReference>
<dbReference type="Proteomes" id="UP000000851">
    <property type="component" value="Chromosome"/>
</dbReference>
<feature type="transmembrane region" description="Helical" evidence="6">
    <location>
        <begin position="235"/>
        <end position="257"/>
    </location>
</feature>
<comment type="subcellular location">
    <subcellularLocation>
        <location evidence="1">Cell membrane</location>
        <topology evidence="1">Multi-pass membrane protein</topology>
    </subcellularLocation>
</comment>
<reference evidence="8 9" key="1">
    <citation type="journal article" date="2009" name="Stand. Genomic Sci.">
        <title>Complete genome sequence of Catenulispora acidiphila type strain (ID 139908).</title>
        <authorList>
            <person name="Copeland A."/>
            <person name="Lapidus A."/>
            <person name="Glavina Del Rio T."/>
            <person name="Nolan M."/>
            <person name="Lucas S."/>
            <person name="Chen F."/>
            <person name="Tice H."/>
            <person name="Cheng J.F."/>
            <person name="Bruce D."/>
            <person name="Goodwin L."/>
            <person name="Pitluck S."/>
            <person name="Mikhailova N."/>
            <person name="Pati A."/>
            <person name="Ivanova N."/>
            <person name="Mavromatis K."/>
            <person name="Chen A."/>
            <person name="Palaniappan K."/>
            <person name="Chain P."/>
            <person name="Land M."/>
            <person name="Hauser L."/>
            <person name="Chang Y.J."/>
            <person name="Jeffries C.D."/>
            <person name="Chertkov O."/>
            <person name="Brettin T."/>
            <person name="Detter J.C."/>
            <person name="Han C."/>
            <person name="Ali Z."/>
            <person name="Tindall B.J."/>
            <person name="Goker M."/>
            <person name="Bristow J."/>
            <person name="Eisen J.A."/>
            <person name="Markowitz V."/>
            <person name="Hugenholtz P."/>
            <person name="Kyrpides N.C."/>
            <person name="Klenk H.P."/>
        </authorList>
    </citation>
    <scope>NUCLEOTIDE SEQUENCE [LARGE SCALE GENOMIC DNA]</scope>
    <source>
        <strain evidence="9">DSM 44928 / JCM 14897 / NBRC 102108 / NRRL B-24433 / ID139908</strain>
    </source>
</reference>
<dbReference type="SUPFAM" id="SSF103473">
    <property type="entry name" value="MFS general substrate transporter"/>
    <property type="match status" value="1"/>
</dbReference>
<feature type="transmembrane region" description="Helical" evidence="6">
    <location>
        <begin position="61"/>
        <end position="83"/>
    </location>
</feature>
<evidence type="ECO:0000313" key="9">
    <source>
        <dbReference type="Proteomes" id="UP000000851"/>
    </source>
</evidence>
<evidence type="ECO:0000256" key="3">
    <source>
        <dbReference type="ARBA" id="ARBA00022692"/>
    </source>
</evidence>
<sequence length="415" mass="43809">MTSTMSPAPRRPDDIRSTAPLLRNRPYQAVSWSQTCTDFAEQFLIVAITWAAVHTFGGDRLGLVLAAWAVPRGLLLLFGGVLADRKDRRAVGVAVGMLLCLLNLSASVVTGRDELWAWLALAVCLGVLDAVRLPLGSSLLPLIVGRERLVEANRWVSLREWGAMTGGPALGGALVALLGTGSTLITAAVMYALSSILLAQLPSLRPDEEQPREPVLVELSQGLAIVLRHRQLRTLLLAFALANLFILGLVGVGIPLFAKEVLKAGPQGLGVLAAAFGAGLVLGTLLCHRLPDRWQRSQQMIFALFMLSDCLLAVVGLAPNLLLAAAAYGASGLVAGPPATYYRALLQTLPPAEYLGRVTSIARATSFGLEPASTAGVGALSARLSARTLFVVGGCAAAVVDLIGLTLSRHRNREN</sequence>
<dbReference type="GO" id="GO:0022857">
    <property type="term" value="F:transmembrane transporter activity"/>
    <property type="evidence" value="ECO:0007669"/>
    <property type="project" value="InterPro"/>
</dbReference>
<keyword evidence="3 6" id="KW-0812">Transmembrane</keyword>
<dbReference type="PROSITE" id="PS50850">
    <property type="entry name" value="MFS"/>
    <property type="match status" value="1"/>
</dbReference>